<keyword evidence="4" id="KW-1185">Reference proteome</keyword>
<sequence>MADLDLTGKTALVTGASRGLGRSIAISLAQAGAHVLALARTPGALEELDDAVKAVGGKASLIPLDLVEGEGIERLAEALMGRFEALDILVLNAASLGELAPLPDIDPKVWNHTLNLNVTANWRLIRALDPLLRRAKRADVIGVTSHVGGETARAFWGSYAVTKAALEMLLETYAEETARTEVEVSIIDPGTMRTDMRAVAMPGEDPQTLPSPDETLPLVHHVLTRTKAEPIRVRKRDLQN</sequence>
<dbReference type="PANTHER" id="PTHR44196:SF1">
    <property type="entry name" value="DEHYDROGENASE_REDUCTASE SDR FAMILY MEMBER 7B"/>
    <property type="match status" value="1"/>
</dbReference>
<dbReference type="InterPro" id="IPR036291">
    <property type="entry name" value="NAD(P)-bd_dom_sf"/>
</dbReference>
<name>A0ABV3ZAK7_9PROT</name>
<dbReference type="SUPFAM" id="SSF51735">
    <property type="entry name" value="NAD(P)-binding Rossmann-fold domains"/>
    <property type="match status" value="1"/>
</dbReference>
<gene>
    <name evidence="3" type="ORF">ABFZ84_12800</name>
</gene>
<reference evidence="3 4" key="1">
    <citation type="submission" date="2024-05" db="EMBL/GenBank/DDBJ databases">
        <title>Three bacterial strains, DH-69, EH-24, and ECK-19 isolated from coastal sediments.</title>
        <authorList>
            <person name="Ye Y.-Q."/>
            <person name="Du Z.-J."/>
        </authorList>
    </citation>
    <scope>NUCLEOTIDE SEQUENCE [LARGE SCALE GENOMIC DNA]</scope>
    <source>
        <strain evidence="3 4">ECK-19</strain>
    </source>
</reference>
<comment type="similarity">
    <text evidence="1">Belongs to the short-chain dehydrogenases/reductases (SDR) family.</text>
</comment>
<dbReference type="EMBL" id="JBEHZE010000001">
    <property type="protein sequence ID" value="MEX6634427.1"/>
    <property type="molecule type" value="Genomic_DNA"/>
</dbReference>
<accession>A0ABV3ZAK7</accession>
<evidence type="ECO:0000256" key="1">
    <source>
        <dbReference type="ARBA" id="ARBA00006484"/>
    </source>
</evidence>
<evidence type="ECO:0000313" key="3">
    <source>
        <dbReference type="EMBL" id="MEX6634427.1"/>
    </source>
</evidence>
<dbReference type="RefSeq" id="WP_369314411.1">
    <property type="nucleotide sequence ID" value="NZ_JBEHZE010000001.1"/>
</dbReference>
<organism evidence="3 4">
    <name type="scientific">Hyphococcus lacteus</name>
    <dbReference type="NCBI Taxonomy" id="3143536"/>
    <lineage>
        <taxon>Bacteria</taxon>
        <taxon>Pseudomonadati</taxon>
        <taxon>Pseudomonadota</taxon>
        <taxon>Alphaproteobacteria</taxon>
        <taxon>Parvularculales</taxon>
        <taxon>Parvularculaceae</taxon>
        <taxon>Hyphococcus</taxon>
    </lineage>
</organism>
<dbReference type="InterPro" id="IPR002347">
    <property type="entry name" value="SDR_fam"/>
</dbReference>
<dbReference type="Proteomes" id="UP001560685">
    <property type="component" value="Unassembled WGS sequence"/>
</dbReference>
<dbReference type="CDD" id="cd05233">
    <property type="entry name" value="SDR_c"/>
    <property type="match status" value="1"/>
</dbReference>
<dbReference type="PANTHER" id="PTHR44196">
    <property type="entry name" value="DEHYDROGENASE/REDUCTASE SDR FAMILY MEMBER 7B"/>
    <property type="match status" value="1"/>
</dbReference>
<dbReference type="Pfam" id="PF00106">
    <property type="entry name" value="adh_short"/>
    <property type="match status" value="1"/>
</dbReference>
<evidence type="ECO:0000256" key="2">
    <source>
        <dbReference type="ARBA" id="ARBA00023002"/>
    </source>
</evidence>
<dbReference type="PRINTS" id="PR00081">
    <property type="entry name" value="GDHRDH"/>
</dbReference>
<protein>
    <submittedName>
        <fullName evidence="3">SDR family NAD(P)-dependent oxidoreductase</fullName>
    </submittedName>
</protein>
<keyword evidence="2" id="KW-0560">Oxidoreductase</keyword>
<evidence type="ECO:0000313" key="4">
    <source>
        <dbReference type="Proteomes" id="UP001560685"/>
    </source>
</evidence>
<dbReference type="Gene3D" id="3.40.50.720">
    <property type="entry name" value="NAD(P)-binding Rossmann-like Domain"/>
    <property type="match status" value="1"/>
</dbReference>
<proteinExistence type="inferred from homology"/>
<comment type="caution">
    <text evidence="3">The sequence shown here is derived from an EMBL/GenBank/DDBJ whole genome shotgun (WGS) entry which is preliminary data.</text>
</comment>